<dbReference type="EMBL" id="AMZH03004527">
    <property type="protein sequence ID" value="RRT68940.1"/>
    <property type="molecule type" value="Genomic_DNA"/>
</dbReference>
<dbReference type="PANTHER" id="PTHR21089">
    <property type="entry name" value="SHIKIMATE DEHYDROGENASE"/>
    <property type="match status" value="1"/>
</dbReference>
<dbReference type="InterPro" id="IPR022893">
    <property type="entry name" value="Shikimate_DH_fam"/>
</dbReference>
<dbReference type="AlphaFoldDB" id="A0A426ZYB0"/>
<organism evidence="1 2">
    <name type="scientific">Ensete ventricosum</name>
    <name type="common">Abyssinian banana</name>
    <name type="synonym">Musa ensete</name>
    <dbReference type="NCBI Taxonomy" id="4639"/>
    <lineage>
        <taxon>Eukaryota</taxon>
        <taxon>Viridiplantae</taxon>
        <taxon>Streptophyta</taxon>
        <taxon>Embryophyta</taxon>
        <taxon>Tracheophyta</taxon>
        <taxon>Spermatophyta</taxon>
        <taxon>Magnoliopsida</taxon>
        <taxon>Liliopsida</taxon>
        <taxon>Zingiberales</taxon>
        <taxon>Musaceae</taxon>
        <taxon>Ensete</taxon>
    </lineage>
</organism>
<dbReference type="InterPro" id="IPR013785">
    <property type="entry name" value="Aldolase_TIM"/>
</dbReference>
<reference evidence="1 2" key="1">
    <citation type="journal article" date="2014" name="Agronomy (Basel)">
        <title>A Draft Genome Sequence for Ensete ventricosum, the Drought-Tolerant Tree Against Hunger.</title>
        <authorList>
            <person name="Harrison J."/>
            <person name="Moore K.A."/>
            <person name="Paszkiewicz K."/>
            <person name="Jones T."/>
            <person name="Grant M."/>
            <person name="Ambacheew D."/>
            <person name="Muzemil S."/>
            <person name="Studholme D.J."/>
        </authorList>
    </citation>
    <scope>NUCLEOTIDE SEQUENCE [LARGE SCALE GENOMIC DNA]</scope>
</reference>
<dbReference type="PANTHER" id="PTHR21089:SF1">
    <property type="entry name" value="BIFUNCTIONAL 3-DEHYDROQUINATE DEHYDRATASE_SHIKIMATE DEHYDROGENASE, CHLOROPLASTIC"/>
    <property type="match status" value="1"/>
</dbReference>
<dbReference type="Gene3D" id="3.20.20.70">
    <property type="entry name" value="Aldolase class I"/>
    <property type="match status" value="1"/>
</dbReference>
<dbReference type="InterPro" id="IPR001381">
    <property type="entry name" value="DHquinase_I"/>
</dbReference>
<dbReference type="Proteomes" id="UP000287651">
    <property type="component" value="Unassembled WGS sequence"/>
</dbReference>
<dbReference type="GO" id="GO:0004764">
    <property type="term" value="F:shikimate 3-dehydrogenase (NADP+) activity"/>
    <property type="evidence" value="ECO:0007669"/>
    <property type="project" value="InterPro"/>
</dbReference>
<name>A0A426ZYB0_ENSVE</name>
<gene>
    <name evidence="1" type="ORF">B296_00016118</name>
</gene>
<protein>
    <recommendedName>
        <fullName evidence="3">3-dehydroquinate dehydratase</fullName>
    </recommendedName>
</protein>
<dbReference type="Pfam" id="PF01487">
    <property type="entry name" value="DHquinase_I"/>
    <property type="match status" value="1"/>
</dbReference>
<evidence type="ECO:0000313" key="1">
    <source>
        <dbReference type="EMBL" id="RRT68940.1"/>
    </source>
</evidence>
<evidence type="ECO:0008006" key="3">
    <source>
        <dbReference type="Google" id="ProtNLM"/>
    </source>
</evidence>
<accession>A0A426ZYB0</accession>
<sequence>MTLLCVPLVAKTVEQMMADMAAAKAHGADVVEIRLDHLSDFEPRRDLQLLVGDRPLPVLVTYRSRLSALDKLN</sequence>
<dbReference type="GO" id="GO:0003855">
    <property type="term" value="F:3-dehydroquinate dehydratase activity"/>
    <property type="evidence" value="ECO:0007669"/>
    <property type="project" value="InterPro"/>
</dbReference>
<comment type="caution">
    <text evidence="1">The sequence shown here is derived from an EMBL/GenBank/DDBJ whole genome shotgun (WGS) entry which is preliminary data.</text>
</comment>
<dbReference type="GO" id="GO:0019632">
    <property type="term" value="P:shikimate metabolic process"/>
    <property type="evidence" value="ECO:0007669"/>
    <property type="project" value="TreeGrafter"/>
</dbReference>
<proteinExistence type="predicted"/>
<dbReference type="GO" id="GO:0009423">
    <property type="term" value="P:chorismate biosynthetic process"/>
    <property type="evidence" value="ECO:0007669"/>
    <property type="project" value="TreeGrafter"/>
</dbReference>
<evidence type="ECO:0000313" key="2">
    <source>
        <dbReference type="Proteomes" id="UP000287651"/>
    </source>
</evidence>
<dbReference type="SUPFAM" id="SSF51569">
    <property type="entry name" value="Aldolase"/>
    <property type="match status" value="1"/>
</dbReference>